<dbReference type="InterPro" id="IPR046674">
    <property type="entry name" value="DUF6544"/>
</dbReference>
<dbReference type="RefSeq" id="WP_308347287.1">
    <property type="nucleotide sequence ID" value="NZ_CP129971.1"/>
</dbReference>
<dbReference type="Pfam" id="PF20181">
    <property type="entry name" value="DUF6544"/>
    <property type="match status" value="1"/>
</dbReference>
<gene>
    <name evidence="2" type="ORF">QYS49_24085</name>
</gene>
<dbReference type="KEGG" id="msaa:QYS49_24085"/>
<proteinExistence type="predicted"/>
<keyword evidence="3" id="KW-1185">Reference proteome</keyword>
<keyword evidence="1" id="KW-0812">Transmembrane</keyword>
<feature type="transmembrane region" description="Helical" evidence="1">
    <location>
        <begin position="6"/>
        <end position="24"/>
    </location>
</feature>
<sequence>MKIAFLIIVIIHGLLHLLGFIKGIGFKEIKELTMPISKPVGLLWLLTAIVFLAYGVLFTLNNKYAWLLGFIAVLISQILIILFWKDAKFGTLPNIVVLIVSMIFYGHFNFQEMVAQETTNLISQSKTSKTQLVSESDLNDLPKPVKMWLKNSGVIGKPFITKGKVIQEAKLKMKPEQEDWLDAKAIQYTTIDIPAFLWQVDVKMNSIVNFQGRDKFIDGKGEMLIKLNSLINIVDEKGEKLNEGTMQRYLGEMVWFPSLALRNYISWKQTNDSTATATMEYQGTKATGTFFFNSDGDFIKFSADRFKGNEKNSKRYKWILTVEEYNSFEGIKVPSIMKATWKLENKDWTWLKLEIKDINYNENAVF</sequence>
<feature type="transmembrane region" description="Helical" evidence="1">
    <location>
        <begin position="64"/>
        <end position="84"/>
    </location>
</feature>
<keyword evidence="1" id="KW-0472">Membrane</keyword>
<evidence type="ECO:0000313" key="2">
    <source>
        <dbReference type="EMBL" id="WKK74747.2"/>
    </source>
</evidence>
<feature type="transmembrane region" description="Helical" evidence="1">
    <location>
        <begin position="36"/>
        <end position="58"/>
    </location>
</feature>
<evidence type="ECO:0000313" key="3">
    <source>
        <dbReference type="Proteomes" id="UP001230496"/>
    </source>
</evidence>
<accession>A0AA49GAT0</accession>
<dbReference type="AlphaFoldDB" id="A0AA49GAT0"/>
<reference evidence="2 3" key="1">
    <citation type="submission" date="2023-08" db="EMBL/GenBank/DDBJ databases">
        <title>Comparative genomics and taxonomic characterization of three novel marine species of genus Marivirga.</title>
        <authorList>
            <person name="Muhammad N."/>
            <person name="Kim S.-G."/>
        </authorList>
    </citation>
    <scope>NUCLEOTIDE SEQUENCE [LARGE SCALE GENOMIC DNA]</scope>
    <source>
        <strain evidence="2 3">BDSF4-3</strain>
    </source>
</reference>
<feature type="transmembrane region" description="Helical" evidence="1">
    <location>
        <begin position="91"/>
        <end position="108"/>
    </location>
</feature>
<evidence type="ECO:0000256" key="1">
    <source>
        <dbReference type="SAM" id="Phobius"/>
    </source>
</evidence>
<dbReference type="Proteomes" id="UP001230496">
    <property type="component" value="Chromosome"/>
</dbReference>
<name>A0AA49GAT0_9BACT</name>
<organism evidence="2 3">
    <name type="scientific">Marivirga salinarum</name>
    <dbReference type="NCBI Taxonomy" id="3059078"/>
    <lineage>
        <taxon>Bacteria</taxon>
        <taxon>Pseudomonadati</taxon>
        <taxon>Bacteroidota</taxon>
        <taxon>Cytophagia</taxon>
        <taxon>Cytophagales</taxon>
        <taxon>Marivirgaceae</taxon>
        <taxon>Marivirga</taxon>
    </lineage>
</organism>
<keyword evidence="1" id="KW-1133">Transmembrane helix</keyword>
<protein>
    <submittedName>
        <fullName evidence="2">Uncharacterized protein</fullName>
    </submittedName>
</protein>
<dbReference type="EMBL" id="CP129971">
    <property type="protein sequence ID" value="WKK74747.2"/>
    <property type="molecule type" value="Genomic_DNA"/>
</dbReference>